<dbReference type="Pfam" id="PF13173">
    <property type="entry name" value="AAA_14"/>
    <property type="match status" value="1"/>
</dbReference>
<dbReference type="InterPro" id="IPR025420">
    <property type="entry name" value="DUF4143"/>
</dbReference>
<dbReference type="AlphaFoldDB" id="D6SKQ2"/>
<name>D6SKQ2_9BACT</name>
<gene>
    <name evidence="3" type="ORF">Dthio_PD2674</name>
</gene>
<sequence length="435" mass="50503">MKQVLQEIILDFQELQLETGTPRRLKLTTLPGKASVCIGVRRCGKSTYLFQIMEQLKRDGVQAENILYLNFFDDRLHALQHMGLEVILEAYFGLYPEKKNSRTVYCFFDEVQALPGWEPFVDRLMRTEKCQVYLTGSSARMLSKEIATQMRGRAISWELFPFSFREFLDAKGIKSSGPHSAKKRLTIRKAFEDYWETGGFPEVTGLEKYLRLKIHQEYFQAVLFRDVVERHNISHPRAVTDLAHRLMDNIASLHTVNRLTGYLKSLGHKSPKAAVSDYLEWFEDAFFFFSVRIFDPSLSRSKTNPRKIYCIDHSLVTSVASGILINSGHLLENMIFTALRRLTSDIWYYKTAKGLEVDFIIHLQDRSRRLIQVCETLSHKDTRTRELRALDQAMEELGLDSGTLVTRDHDEDMELNGRRIEIISAWRFLLSLPDE</sequence>
<dbReference type="eggNOG" id="COG1373">
    <property type="taxonomic scope" value="Bacteria"/>
</dbReference>
<dbReference type="PANTHER" id="PTHR33295:SF8">
    <property type="entry name" value="AAA+ ATPASE DOMAIN-CONTAINING PROTEIN"/>
    <property type="match status" value="1"/>
</dbReference>
<evidence type="ECO:0000259" key="2">
    <source>
        <dbReference type="Pfam" id="PF13635"/>
    </source>
</evidence>
<proteinExistence type="predicted"/>
<dbReference type="SUPFAM" id="SSF52540">
    <property type="entry name" value="P-loop containing nucleoside triphosphate hydrolases"/>
    <property type="match status" value="1"/>
</dbReference>
<feature type="domain" description="AAA" evidence="1">
    <location>
        <begin position="34"/>
        <end position="168"/>
    </location>
</feature>
<dbReference type="InterPro" id="IPR027417">
    <property type="entry name" value="P-loop_NTPase"/>
</dbReference>
<dbReference type="OrthoDB" id="9801684at2"/>
<evidence type="ECO:0000313" key="3">
    <source>
        <dbReference type="EMBL" id="EFI35263.1"/>
    </source>
</evidence>
<evidence type="ECO:0000313" key="4">
    <source>
        <dbReference type="Proteomes" id="UP000005496"/>
    </source>
</evidence>
<dbReference type="RefSeq" id="WP_008868396.1">
    <property type="nucleotide sequence ID" value="NZ_ACJN02000001.1"/>
</dbReference>
<dbReference type="EMBL" id="ACJN02000001">
    <property type="protein sequence ID" value="EFI35263.1"/>
    <property type="molecule type" value="Genomic_DNA"/>
</dbReference>
<accession>D6SKQ2</accession>
<protein>
    <submittedName>
        <fullName evidence="3">AAA family ATPase</fullName>
    </submittedName>
</protein>
<dbReference type="Pfam" id="PF13635">
    <property type="entry name" value="DUF4143"/>
    <property type="match status" value="1"/>
</dbReference>
<reference evidence="3" key="1">
    <citation type="submission" date="2010-05" db="EMBL/GenBank/DDBJ databases">
        <title>The draft genome of Desulfonatronospira thiodismutans ASO3-1.</title>
        <authorList>
            <consortium name="US DOE Joint Genome Institute (JGI-PGF)"/>
            <person name="Lucas S."/>
            <person name="Copeland A."/>
            <person name="Lapidus A."/>
            <person name="Cheng J.-F."/>
            <person name="Bruce D."/>
            <person name="Goodwin L."/>
            <person name="Pitluck S."/>
            <person name="Chertkov O."/>
            <person name="Brettin T."/>
            <person name="Detter J.C."/>
            <person name="Han C."/>
            <person name="Land M.L."/>
            <person name="Hauser L."/>
            <person name="Kyrpides N."/>
            <person name="Mikhailova N."/>
            <person name="Muyzer G."/>
            <person name="Woyke T."/>
        </authorList>
    </citation>
    <scope>NUCLEOTIDE SEQUENCE [LARGE SCALE GENOMIC DNA]</scope>
    <source>
        <strain evidence="3">ASO3-1</strain>
    </source>
</reference>
<comment type="caution">
    <text evidence="3">The sequence shown here is derived from an EMBL/GenBank/DDBJ whole genome shotgun (WGS) entry which is preliminary data.</text>
</comment>
<dbReference type="InterPro" id="IPR041682">
    <property type="entry name" value="AAA_14"/>
</dbReference>
<dbReference type="PANTHER" id="PTHR33295">
    <property type="entry name" value="ATPASE"/>
    <property type="match status" value="1"/>
</dbReference>
<dbReference type="Proteomes" id="UP000005496">
    <property type="component" value="Unassembled WGS sequence"/>
</dbReference>
<organism evidence="3 4">
    <name type="scientific">Desulfonatronospira thiodismutans ASO3-1</name>
    <dbReference type="NCBI Taxonomy" id="555779"/>
    <lineage>
        <taxon>Bacteria</taxon>
        <taxon>Pseudomonadati</taxon>
        <taxon>Thermodesulfobacteriota</taxon>
        <taxon>Desulfovibrionia</taxon>
        <taxon>Desulfovibrionales</taxon>
        <taxon>Desulfonatronovibrionaceae</taxon>
        <taxon>Desulfonatronospira</taxon>
    </lineage>
</organism>
<feature type="domain" description="DUF4143" evidence="2">
    <location>
        <begin position="225"/>
        <end position="374"/>
    </location>
</feature>
<keyword evidence="4" id="KW-1185">Reference proteome</keyword>
<evidence type="ECO:0000259" key="1">
    <source>
        <dbReference type="Pfam" id="PF13173"/>
    </source>
</evidence>